<dbReference type="SUPFAM" id="SSF54637">
    <property type="entry name" value="Thioesterase/thiol ester dehydrase-isomerase"/>
    <property type="match status" value="1"/>
</dbReference>
<proteinExistence type="predicted"/>
<reference evidence="4" key="1">
    <citation type="journal article" date="2015" name="Infect. Genet. Evol.">
        <title>Genomic sequences of six botulinum neurotoxin-producing strains representing three clostridial species illustrate the mobility and diversity of botulinum neurotoxin genes.</title>
        <authorList>
            <person name="Smith T.J."/>
            <person name="Hill K.K."/>
            <person name="Xie G."/>
            <person name="Foley B.T."/>
            <person name="Williamson C.H."/>
            <person name="Foster J.T."/>
            <person name="Johnson S.L."/>
            <person name="Chertkov O."/>
            <person name="Teshima H."/>
            <person name="Gibbons H.S."/>
            <person name="Johnsky L.A."/>
            <person name="Karavis M.A."/>
            <person name="Smith L.A."/>
        </authorList>
    </citation>
    <scope>NUCLEOTIDE SEQUENCE [LARGE SCALE GENOMIC DNA]</scope>
    <source>
        <strain evidence="4">CDC 2741</strain>
    </source>
</reference>
<accession>A0A0C1U2E5</accession>
<feature type="binding site" evidence="2">
    <location>
        <position position="63"/>
    </location>
    <ligand>
        <name>CoA</name>
        <dbReference type="ChEBI" id="CHEBI:57287"/>
    </ligand>
</feature>
<organism evidence="4 5">
    <name type="scientific">Clostridium argentinense CDC 2741</name>
    <dbReference type="NCBI Taxonomy" id="1418104"/>
    <lineage>
        <taxon>Bacteria</taxon>
        <taxon>Bacillati</taxon>
        <taxon>Bacillota</taxon>
        <taxon>Clostridia</taxon>
        <taxon>Eubacteriales</taxon>
        <taxon>Clostridiaceae</taxon>
        <taxon>Clostridium</taxon>
    </lineage>
</organism>
<dbReference type="PANTHER" id="PTHR36934:SF1">
    <property type="entry name" value="THIOESTERASE DOMAIN-CONTAINING PROTEIN"/>
    <property type="match status" value="1"/>
</dbReference>
<feature type="binding site" evidence="2">
    <location>
        <position position="114"/>
    </location>
    <ligand>
        <name>substrate</name>
    </ligand>
</feature>
<dbReference type="Proteomes" id="UP000031366">
    <property type="component" value="Unassembled WGS sequence"/>
</dbReference>
<dbReference type="EMBL" id="AYSO01000018">
    <property type="protein sequence ID" value="KIE45703.1"/>
    <property type="molecule type" value="Genomic_DNA"/>
</dbReference>
<dbReference type="InterPro" id="IPR029069">
    <property type="entry name" value="HotDog_dom_sf"/>
</dbReference>
<evidence type="ECO:0000256" key="1">
    <source>
        <dbReference type="PIRSR" id="PIRSR014972-1"/>
    </source>
</evidence>
<dbReference type="InterPro" id="IPR025540">
    <property type="entry name" value="FlK"/>
</dbReference>
<name>A0A0C1U2E5_9CLOT</name>
<gene>
    <name evidence="4" type="ORF">U732_2195</name>
</gene>
<dbReference type="PIRSF" id="PIRSF014972">
    <property type="entry name" value="FlK"/>
    <property type="match status" value="1"/>
</dbReference>
<evidence type="ECO:0000256" key="2">
    <source>
        <dbReference type="PIRSR" id="PIRSR014972-2"/>
    </source>
</evidence>
<dbReference type="STRING" id="29341.RSJ17_03270"/>
<evidence type="ECO:0000313" key="5">
    <source>
        <dbReference type="Proteomes" id="UP000031366"/>
    </source>
</evidence>
<comment type="caution">
    <text evidence="4">The sequence shown here is derived from an EMBL/GenBank/DDBJ whole genome shotgun (WGS) entry which is preliminary data.</text>
</comment>
<feature type="active site" evidence="1">
    <location>
        <position position="70"/>
    </location>
</feature>
<evidence type="ECO:0000313" key="4">
    <source>
        <dbReference type="EMBL" id="KIE45703.1"/>
    </source>
</evidence>
<feature type="active site" evidence="1">
    <location>
        <position position="36"/>
    </location>
</feature>
<feature type="domain" description="Fluoroacetyl-CoA-specific thioesterase-like" evidence="3">
    <location>
        <begin position="17"/>
        <end position="118"/>
    </location>
</feature>
<protein>
    <submittedName>
        <fullName evidence="4">Thioesterase superfamily protein</fullName>
    </submittedName>
</protein>
<feature type="binding site" evidence="2">
    <location>
        <position position="63"/>
    </location>
    <ligand>
        <name>substrate</name>
    </ligand>
</feature>
<dbReference type="Gene3D" id="3.10.129.10">
    <property type="entry name" value="Hotdog Thioesterase"/>
    <property type="match status" value="1"/>
</dbReference>
<keyword evidence="5" id="KW-1185">Reference proteome</keyword>
<sequence>MESKLKIGLNAIIEKIVTEDDTALHHGSGTLKVYATPAMIALMENAAKNAIDLYLEPGDTTVGIEVNAKHIKATPIGMKVKCEAVVKDIQGKKITFLVKAYDENGLIGEGTHSRYIVNIDNFIGKLDNK</sequence>
<dbReference type="InterPro" id="IPR054485">
    <property type="entry name" value="FlK-like_dom"/>
</dbReference>
<dbReference type="Pfam" id="PF22636">
    <property type="entry name" value="FlK"/>
    <property type="match status" value="1"/>
</dbReference>
<dbReference type="RefSeq" id="WP_039634399.1">
    <property type="nucleotide sequence ID" value="NZ_AYSO01000018.1"/>
</dbReference>
<evidence type="ECO:0000259" key="3">
    <source>
        <dbReference type="Pfam" id="PF22636"/>
    </source>
</evidence>
<dbReference type="OrthoDB" id="6902891at2"/>
<feature type="active site" evidence="1">
    <location>
        <position position="44"/>
    </location>
</feature>
<dbReference type="PANTHER" id="PTHR36934">
    <property type="entry name" value="BLR0278 PROTEIN"/>
    <property type="match status" value="1"/>
</dbReference>
<dbReference type="AlphaFoldDB" id="A0A0C1U2E5"/>